<feature type="compositionally biased region" description="Acidic residues" evidence="1">
    <location>
        <begin position="10"/>
        <end position="19"/>
    </location>
</feature>
<organism evidence="2">
    <name type="scientific">Homavirus sp</name>
    <dbReference type="NCBI Taxonomy" id="2487769"/>
    <lineage>
        <taxon>Viruses</taxon>
        <taxon>Varidnaviria</taxon>
        <taxon>Bamfordvirae</taxon>
        <taxon>Nucleocytoviricota</taxon>
        <taxon>Megaviricetes</taxon>
        <taxon>Imitervirales</taxon>
        <taxon>Mimiviridae</taxon>
        <taxon>Klosneuvirinae</taxon>
    </lineage>
</organism>
<sequence>MLDSKLHDTNEDDQDQELDQELKTTDTNDNDHFYIELNDVSTDEDVKKLMETIGDDLDDGTPLISDEANEQNDSNEINDMDEMLALQLQFGYD</sequence>
<gene>
    <name evidence="2" type="ORF">Homavirus36_2</name>
</gene>
<reference evidence="2" key="1">
    <citation type="submission" date="2018-10" db="EMBL/GenBank/DDBJ databases">
        <title>Hidden diversity of soil giant viruses.</title>
        <authorList>
            <person name="Schulz F."/>
            <person name="Alteio L."/>
            <person name="Goudeau D."/>
            <person name="Ryan E.M."/>
            <person name="Malmstrom R.R."/>
            <person name="Blanchard J."/>
            <person name="Woyke T."/>
        </authorList>
    </citation>
    <scope>NUCLEOTIDE SEQUENCE</scope>
    <source>
        <strain evidence="2">HOV1</strain>
    </source>
</reference>
<proteinExistence type="predicted"/>
<evidence type="ECO:0000313" key="2">
    <source>
        <dbReference type="EMBL" id="AYV82357.1"/>
    </source>
</evidence>
<protein>
    <submittedName>
        <fullName evidence="2">Uncharacterized protein</fullName>
    </submittedName>
</protein>
<feature type="compositionally biased region" description="Basic and acidic residues" evidence="1">
    <location>
        <begin position="20"/>
        <end position="29"/>
    </location>
</feature>
<name>A0A3G5A557_9VIRU</name>
<evidence type="ECO:0000256" key="1">
    <source>
        <dbReference type="SAM" id="MobiDB-lite"/>
    </source>
</evidence>
<dbReference type="EMBL" id="MK072367">
    <property type="protein sequence ID" value="AYV82357.1"/>
    <property type="molecule type" value="Genomic_DNA"/>
</dbReference>
<feature type="region of interest" description="Disordered" evidence="1">
    <location>
        <begin position="1"/>
        <end position="29"/>
    </location>
</feature>
<accession>A0A3G5A557</accession>